<protein>
    <submittedName>
        <fullName evidence="2">Uncharacterized protein</fullName>
    </submittedName>
</protein>
<name>A0A420YME8_9PEZI</name>
<organism evidence="2 3">
    <name type="scientific">Coniochaeta pulveracea</name>
    <dbReference type="NCBI Taxonomy" id="177199"/>
    <lineage>
        <taxon>Eukaryota</taxon>
        <taxon>Fungi</taxon>
        <taxon>Dikarya</taxon>
        <taxon>Ascomycota</taxon>
        <taxon>Pezizomycotina</taxon>
        <taxon>Sordariomycetes</taxon>
        <taxon>Sordariomycetidae</taxon>
        <taxon>Coniochaetales</taxon>
        <taxon>Coniochaetaceae</taxon>
        <taxon>Coniochaeta</taxon>
    </lineage>
</organism>
<reference evidence="2 3" key="1">
    <citation type="submission" date="2018-08" db="EMBL/GenBank/DDBJ databases">
        <title>Draft genome of the lignicolous fungus Coniochaeta pulveracea.</title>
        <authorList>
            <person name="Borstlap C.J."/>
            <person name="De Witt R.N."/>
            <person name="Botha A."/>
            <person name="Volschenk H."/>
        </authorList>
    </citation>
    <scope>NUCLEOTIDE SEQUENCE [LARGE SCALE GENOMIC DNA]</scope>
    <source>
        <strain evidence="2 3">CAB683</strain>
    </source>
</reference>
<accession>A0A420YME8</accession>
<gene>
    <name evidence="2" type="ORF">DL546_009914</name>
</gene>
<evidence type="ECO:0000313" key="3">
    <source>
        <dbReference type="Proteomes" id="UP000275385"/>
    </source>
</evidence>
<feature type="compositionally biased region" description="Polar residues" evidence="1">
    <location>
        <begin position="74"/>
        <end position="83"/>
    </location>
</feature>
<proteinExistence type="predicted"/>
<dbReference type="EMBL" id="QVQW01000003">
    <property type="protein sequence ID" value="RKU49032.1"/>
    <property type="molecule type" value="Genomic_DNA"/>
</dbReference>
<evidence type="ECO:0000313" key="2">
    <source>
        <dbReference type="EMBL" id="RKU49032.1"/>
    </source>
</evidence>
<comment type="caution">
    <text evidence="2">The sequence shown here is derived from an EMBL/GenBank/DDBJ whole genome shotgun (WGS) entry which is preliminary data.</text>
</comment>
<dbReference type="Proteomes" id="UP000275385">
    <property type="component" value="Unassembled WGS sequence"/>
</dbReference>
<feature type="region of interest" description="Disordered" evidence="1">
    <location>
        <begin position="1"/>
        <end position="83"/>
    </location>
</feature>
<sequence length="446" mass="48280">MGQLELTSERSNSPSSELSSNKTDALTRAVTRKGKRKEPIVFDFSSGPLPQLLPRAPNTTGQGPRGKAAEDNRPASSTYKDASTTRVIVKMDDDLRDFSLATQSSSSMTKLGAKRVRRTDSEQGVAATTAFQLRPTGQELLGLRGPTTCGQTKGRALWNQKRAYMAEDTVWDTAGQNGLWRGVCKRRTQSTQPALVYPLAATSTPGPLIGPEDLTEGKLNVSAFNEARHYNPEPPPLHHALLTHPDVTCDGAISLPLECKGNGNMTASALEKSHDKWSDVGPIRHVLETTAVTSLSTNRTYDVNARRIFSLQDHTDVIPPAPAISSIDKPDEVESPLACTTELRQRSDTDNVPERVMRDSSEIKPLIGACQQALSTIPIITDHDAIKESGELKPIGIQLAESHQAGIDPAVVAQDKTGHAGYQFSLFAQNVPLKNTDAKLDFSTAE</sequence>
<evidence type="ECO:0000256" key="1">
    <source>
        <dbReference type="SAM" id="MobiDB-lite"/>
    </source>
</evidence>
<feature type="compositionally biased region" description="Low complexity" evidence="1">
    <location>
        <begin position="9"/>
        <end position="21"/>
    </location>
</feature>
<dbReference type="AlphaFoldDB" id="A0A420YME8"/>
<keyword evidence="3" id="KW-1185">Reference proteome</keyword>